<reference evidence="2" key="1">
    <citation type="journal article" date="2020" name="Stud. Mycol.">
        <title>101 Dothideomycetes genomes: a test case for predicting lifestyles and emergence of pathogens.</title>
        <authorList>
            <person name="Haridas S."/>
            <person name="Albert R."/>
            <person name="Binder M."/>
            <person name="Bloem J."/>
            <person name="Labutti K."/>
            <person name="Salamov A."/>
            <person name="Andreopoulos B."/>
            <person name="Baker S."/>
            <person name="Barry K."/>
            <person name="Bills G."/>
            <person name="Bluhm B."/>
            <person name="Cannon C."/>
            <person name="Castanera R."/>
            <person name="Culley D."/>
            <person name="Daum C."/>
            <person name="Ezra D."/>
            <person name="Gonzalez J."/>
            <person name="Henrissat B."/>
            <person name="Kuo A."/>
            <person name="Liang C."/>
            <person name="Lipzen A."/>
            <person name="Lutzoni F."/>
            <person name="Magnuson J."/>
            <person name="Mondo S."/>
            <person name="Nolan M."/>
            <person name="Ohm R."/>
            <person name="Pangilinan J."/>
            <person name="Park H.-J."/>
            <person name="Ramirez L."/>
            <person name="Alfaro M."/>
            <person name="Sun H."/>
            <person name="Tritt A."/>
            <person name="Yoshinaga Y."/>
            <person name="Zwiers L.-H."/>
            <person name="Turgeon B."/>
            <person name="Goodwin S."/>
            <person name="Spatafora J."/>
            <person name="Crous P."/>
            <person name="Grigoriev I."/>
        </authorList>
    </citation>
    <scope>NUCLEOTIDE SEQUENCE</scope>
    <source>
        <strain evidence="2">CBS 125425</strain>
    </source>
</reference>
<gene>
    <name evidence="2" type="ORF">EJ04DRAFT_484800</name>
</gene>
<keyword evidence="3" id="KW-1185">Reference proteome</keyword>
<organism evidence="2 3">
    <name type="scientific">Polyplosphaeria fusca</name>
    <dbReference type="NCBI Taxonomy" id="682080"/>
    <lineage>
        <taxon>Eukaryota</taxon>
        <taxon>Fungi</taxon>
        <taxon>Dikarya</taxon>
        <taxon>Ascomycota</taxon>
        <taxon>Pezizomycotina</taxon>
        <taxon>Dothideomycetes</taxon>
        <taxon>Pleosporomycetidae</taxon>
        <taxon>Pleosporales</taxon>
        <taxon>Tetraplosphaeriaceae</taxon>
        <taxon>Polyplosphaeria</taxon>
    </lineage>
</organism>
<evidence type="ECO:0000256" key="1">
    <source>
        <dbReference type="SAM" id="Phobius"/>
    </source>
</evidence>
<evidence type="ECO:0000313" key="2">
    <source>
        <dbReference type="EMBL" id="KAF2739242.1"/>
    </source>
</evidence>
<protein>
    <submittedName>
        <fullName evidence="2">Uncharacterized protein</fullName>
    </submittedName>
</protein>
<sequence length="454" mass="51095">MSSPISTQEQLQHAETQAHFNLKSLKLATRGVKLLPSQTGTLTEAPVPYTGNPFLLCWVDTLLFFKEAWSIVGVLSPMRQWNGGDMDELYPSLANLICLGLHGFLIVFQLAFLLSLPFTILLPMWAMIGYVGAVMTVVFAIARVLNGGEDTSYSTVDLEDDADKHDDECWIYLNGVSVGKHWLKGNLNRLSLTFRRPIIGVHNQTYGIIFDLIQCLIERNFCYPTTDIRRSYVTIKSCLLSEQHKRVILILHSQGGIEGSLILDWLLSELPHDVLQKLEIYTFGCAANHFNNPHRSYTSLVAAQTPGSTPSANNKSVRHIEHYANNGDFVARWGVLAFTRMQYRYMGRVFVRAGTGHLLNQHYLNVMFPLDKNMRIEEKNGFMDQSVMFSDEGAESRARESMGETLMNGGRGTGDAIVVNENSPIEPAKLANKKPKVRAFSRLWEYRNGMSPNN</sequence>
<keyword evidence="1" id="KW-0812">Transmembrane</keyword>
<keyword evidence="1" id="KW-1133">Transmembrane helix</keyword>
<dbReference type="OrthoDB" id="202545at2759"/>
<feature type="transmembrane region" description="Helical" evidence="1">
    <location>
        <begin position="93"/>
        <end position="114"/>
    </location>
</feature>
<name>A0A9P4V465_9PLEO</name>
<dbReference type="EMBL" id="ML996105">
    <property type="protein sequence ID" value="KAF2739242.1"/>
    <property type="molecule type" value="Genomic_DNA"/>
</dbReference>
<dbReference type="Proteomes" id="UP000799444">
    <property type="component" value="Unassembled WGS sequence"/>
</dbReference>
<proteinExistence type="predicted"/>
<keyword evidence="1" id="KW-0472">Membrane</keyword>
<dbReference type="AlphaFoldDB" id="A0A9P4V465"/>
<dbReference type="PANTHER" id="PTHR42044:SF2">
    <property type="entry name" value="DUF676 DOMAIN-CONTAINING PROTEIN"/>
    <property type="match status" value="1"/>
</dbReference>
<dbReference type="PANTHER" id="PTHR42044">
    <property type="entry name" value="DUF676 DOMAIN-CONTAINING PROTEIN-RELATED"/>
    <property type="match status" value="1"/>
</dbReference>
<accession>A0A9P4V465</accession>
<feature type="transmembrane region" description="Helical" evidence="1">
    <location>
        <begin position="120"/>
        <end position="142"/>
    </location>
</feature>
<comment type="caution">
    <text evidence="2">The sequence shown here is derived from an EMBL/GenBank/DDBJ whole genome shotgun (WGS) entry which is preliminary data.</text>
</comment>
<evidence type="ECO:0000313" key="3">
    <source>
        <dbReference type="Proteomes" id="UP000799444"/>
    </source>
</evidence>